<dbReference type="PANTHER" id="PTHR31619:SF5">
    <property type="entry name" value="4-HYDROXY-3-METHYLBUT-2-ENYL DIPHOSPHATE REDUCTASE, CHLOROPLASTIC"/>
    <property type="match status" value="1"/>
</dbReference>
<comment type="pathway">
    <text evidence="8">Isoprenoid biosynthesis; dimethylallyl diphosphate biosynthesis; dimethylallyl diphosphate from (2E)-4-hydroxy-3-methylbutenyl diphosphate: step 1/1.</text>
</comment>
<dbReference type="NCBIfam" id="TIGR00216">
    <property type="entry name" value="ispH_lytB"/>
    <property type="match status" value="1"/>
</dbReference>
<evidence type="ECO:0000313" key="9">
    <source>
        <dbReference type="EMBL" id="TWI79112.1"/>
    </source>
</evidence>
<dbReference type="GO" id="GO:0019288">
    <property type="term" value="P:isopentenyl diphosphate biosynthetic process, methylerythritol 4-phosphate pathway"/>
    <property type="evidence" value="ECO:0007669"/>
    <property type="project" value="InterPro"/>
</dbReference>
<evidence type="ECO:0000256" key="4">
    <source>
        <dbReference type="ARBA" id="ARBA00023002"/>
    </source>
</evidence>
<accession>A0A562SCP8</accession>
<evidence type="ECO:0000256" key="8">
    <source>
        <dbReference type="ARBA" id="ARBA00046314"/>
    </source>
</evidence>
<protein>
    <submittedName>
        <fullName evidence="9">4-hydroxy-3-methylbut-2-enyl diphosphate reductase</fullName>
    </submittedName>
</protein>
<dbReference type="GO" id="GO:0051745">
    <property type="term" value="F:4-hydroxy-3-methylbut-2-enyl diphosphate reductase activity"/>
    <property type="evidence" value="ECO:0007669"/>
    <property type="project" value="InterPro"/>
</dbReference>
<dbReference type="GO" id="GO:0050992">
    <property type="term" value="P:dimethylallyl diphosphate biosynthetic process"/>
    <property type="evidence" value="ECO:0007669"/>
    <property type="project" value="InterPro"/>
</dbReference>
<sequence length="408" mass="46113">MKKFEVPNIYRSSFITAIKNKRKQDDKLKKDFSPTLLDLGDVQFYLARHFGFCYGVENAIEIAFKTIDENPGKRIFLLSEMIHNPQVNATLIERGVQFLQDTYGKQLIPFEDITSDDVVIIPAFGTTLDIEEMLNSKGIQTEKHNTTCPFVEKVWNRSEQIAAKGYSIVIHGKPKHEETRATFSHASSHTATVVVNDMQDAIALGKYITGEKETASFYEEFKGRYSAGFDITKDLQRFGVVNQTTQLASDTQAIAEYLKGLMLKHYNLTAETIGERFADTRDTLCYATNDNQTAVTGMLETEADLAVIVGGYNSSNTTHLVELCEEKLPTYFINNTDKILSATEIMHFNFHNKQEYVTKDFLPAKRPVKIMVSSGASCPDSLVEEVMDKLAEILHVKEVFDRLKETYA</sequence>
<comment type="pathway">
    <text evidence="7">Isoprenoid biosynthesis; isopentenyl diphosphate biosynthesis via DXP pathway; isopentenyl diphosphate from 1-deoxy-D-xylulose 5-phosphate: step 6/6.</text>
</comment>
<keyword evidence="6" id="KW-0411">Iron-sulfur</keyword>
<dbReference type="InterPro" id="IPR003451">
    <property type="entry name" value="LytB/IspH"/>
</dbReference>
<dbReference type="RefSeq" id="WP_144887893.1">
    <property type="nucleotide sequence ID" value="NZ_VLLE01000006.1"/>
</dbReference>
<keyword evidence="10" id="KW-1185">Reference proteome</keyword>
<evidence type="ECO:0000256" key="7">
    <source>
        <dbReference type="ARBA" id="ARBA00046313"/>
    </source>
</evidence>
<keyword evidence="3" id="KW-0479">Metal-binding</keyword>
<proteinExistence type="predicted"/>
<evidence type="ECO:0000256" key="6">
    <source>
        <dbReference type="ARBA" id="ARBA00023014"/>
    </source>
</evidence>
<evidence type="ECO:0000256" key="1">
    <source>
        <dbReference type="ARBA" id="ARBA00001966"/>
    </source>
</evidence>
<organism evidence="9 10">
    <name type="scientific">Lacibacter cauensis</name>
    <dbReference type="NCBI Taxonomy" id="510947"/>
    <lineage>
        <taxon>Bacteria</taxon>
        <taxon>Pseudomonadati</taxon>
        <taxon>Bacteroidota</taxon>
        <taxon>Chitinophagia</taxon>
        <taxon>Chitinophagales</taxon>
        <taxon>Chitinophagaceae</taxon>
        <taxon>Lacibacter</taxon>
    </lineage>
</organism>
<comment type="cofactor">
    <cofactor evidence="1">
        <name>[4Fe-4S] cluster</name>
        <dbReference type="ChEBI" id="CHEBI:49883"/>
    </cofactor>
</comment>
<evidence type="ECO:0000256" key="5">
    <source>
        <dbReference type="ARBA" id="ARBA00023004"/>
    </source>
</evidence>
<dbReference type="Gene3D" id="3.40.50.11270">
    <property type="match status" value="1"/>
</dbReference>
<evidence type="ECO:0000256" key="3">
    <source>
        <dbReference type="ARBA" id="ARBA00022723"/>
    </source>
</evidence>
<dbReference type="Proteomes" id="UP000316167">
    <property type="component" value="Unassembled WGS sequence"/>
</dbReference>
<keyword evidence="4" id="KW-0560">Oxidoreductase</keyword>
<dbReference type="Pfam" id="PF02401">
    <property type="entry name" value="LYTB"/>
    <property type="match status" value="1"/>
</dbReference>
<dbReference type="NCBIfam" id="NF009911">
    <property type="entry name" value="PRK13371.1"/>
    <property type="match status" value="1"/>
</dbReference>
<keyword evidence="5" id="KW-0408">Iron</keyword>
<dbReference type="CDD" id="cd13944">
    <property type="entry name" value="lytB_ispH"/>
    <property type="match status" value="1"/>
</dbReference>
<reference evidence="9 10" key="1">
    <citation type="journal article" date="2015" name="Stand. Genomic Sci.">
        <title>Genomic Encyclopedia of Bacterial and Archaeal Type Strains, Phase III: the genomes of soil and plant-associated and newly described type strains.</title>
        <authorList>
            <person name="Whitman W.B."/>
            <person name="Woyke T."/>
            <person name="Klenk H.P."/>
            <person name="Zhou Y."/>
            <person name="Lilburn T.G."/>
            <person name="Beck B.J."/>
            <person name="De Vos P."/>
            <person name="Vandamme P."/>
            <person name="Eisen J.A."/>
            <person name="Garrity G."/>
            <person name="Hugenholtz P."/>
            <person name="Kyrpides N.C."/>
        </authorList>
    </citation>
    <scope>NUCLEOTIDE SEQUENCE [LARGE SCALE GENOMIC DNA]</scope>
    <source>
        <strain evidence="9 10">CGMCC 1.7271</strain>
    </source>
</reference>
<evidence type="ECO:0000256" key="2">
    <source>
        <dbReference type="ARBA" id="ARBA00022485"/>
    </source>
</evidence>
<dbReference type="Gene3D" id="3.40.1010.20">
    <property type="entry name" value="4-hydroxy-3-methylbut-2-enyl diphosphate reductase, catalytic domain"/>
    <property type="match status" value="2"/>
</dbReference>
<comment type="caution">
    <text evidence="9">The sequence shown here is derived from an EMBL/GenBank/DDBJ whole genome shotgun (WGS) entry which is preliminary data.</text>
</comment>
<gene>
    <name evidence="9" type="ORF">IQ13_3511</name>
</gene>
<evidence type="ECO:0000313" key="10">
    <source>
        <dbReference type="Proteomes" id="UP000316167"/>
    </source>
</evidence>
<dbReference type="GO" id="GO:0051539">
    <property type="term" value="F:4 iron, 4 sulfur cluster binding"/>
    <property type="evidence" value="ECO:0007669"/>
    <property type="project" value="UniProtKB-KW"/>
</dbReference>
<keyword evidence="2" id="KW-0004">4Fe-4S</keyword>
<dbReference type="PANTHER" id="PTHR31619">
    <property type="entry name" value="4-HYDROXY-3-METHYLBUT-2-ENYL DIPHOSPHATE REDUCTASE, CHLOROPLASTIC"/>
    <property type="match status" value="1"/>
</dbReference>
<dbReference type="GO" id="GO:0046872">
    <property type="term" value="F:metal ion binding"/>
    <property type="evidence" value="ECO:0007669"/>
    <property type="project" value="UniProtKB-KW"/>
</dbReference>
<dbReference type="OrthoDB" id="9777362at2"/>
<name>A0A562SCP8_9BACT</name>
<dbReference type="AlphaFoldDB" id="A0A562SCP8"/>
<dbReference type="EMBL" id="VLLE01000006">
    <property type="protein sequence ID" value="TWI79112.1"/>
    <property type="molecule type" value="Genomic_DNA"/>
</dbReference>